<feature type="region of interest" description="Disordered" evidence="2">
    <location>
        <begin position="143"/>
        <end position="251"/>
    </location>
</feature>
<dbReference type="EMBL" id="LBMM01008448">
    <property type="protein sequence ID" value="KMQ88866.1"/>
    <property type="molecule type" value="Genomic_DNA"/>
</dbReference>
<keyword evidence="1" id="KW-0479">Metal-binding</keyword>
<dbReference type="Proteomes" id="UP000036403">
    <property type="component" value="Unassembled WGS sequence"/>
</dbReference>
<evidence type="ECO:0000313" key="4">
    <source>
        <dbReference type="EMBL" id="KMQ88866.1"/>
    </source>
</evidence>
<dbReference type="AlphaFoldDB" id="A0A0J7KF85"/>
<evidence type="ECO:0000256" key="2">
    <source>
        <dbReference type="SAM" id="MobiDB-lite"/>
    </source>
</evidence>
<feature type="compositionally biased region" description="Basic residues" evidence="2">
    <location>
        <begin position="235"/>
        <end position="245"/>
    </location>
</feature>
<keyword evidence="1" id="KW-0862">Zinc</keyword>
<dbReference type="Gene3D" id="4.10.60.10">
    <property type="entry name" value="Zinc finger, CCHC-type"/>
    <property type="match status" value="1"/>
</dbReference>
<dbReference type="GO" id="GO:0008270">
    <property type="term" value="F:zinc ion binding"/>
    <property type="evidence" value="ECO:0007669"/>
    <property type="project" value="UniProtKB-KW"/>
</dbReference>
<keyword evidence="1" id="KW-0863">Zinc-finger</keyword>
<reference evidence="4 5" key="1">
    <citation type="submission" date="2015-04" db="EMBL/GenBank/DDBJ databases">
        <title>Lasius niger genome sequencing.</title>
        <authorList>
            <person name="Konorov E.A."/>
            <person name="Nikitin M.A."/>
            <person name="Kirill M.V."/>
            <person name="Chang P."/>
        </authorList>
    </citation>
    <scope>NUCLEOTIDE SEQUENCE [LARGE SCALE GENOMIC DNA]</scope>
    <source>
        <tissue evidence="4">Whole</tissue>
    </source>
</reference>
<dbReference type="GO" id="GO:0003676">
    <property type="term" value="F:nucleic acid binding"/>
    <property type="evidence" value="ECO:0007669"/>
    <property type="project" value="InterPro"/>
</dbReference>
<dbReference type="InterPro" id="IPR001878">
    <property type="entry name" value="Znf_CCHC"/>
</dbReference>
<dbReference type="OrthoDB" id="7615112at2759"/>
<dbReference type="InterPro" id="IPR036875">
    <property type="entry name" value="Znf_CCHC_sf"/>
</dbReference>
<gene>
    <name evidence="4" type="ORF">RF55_11575</name>
</gene>
<dbReference type="PROSITE" id="PS50158">
    <property type="entry name" value="ZF_CCHC"/>
    <property type="match status" value="1"/>
</dbReference>
<accession>A0A0J7KF85</accession>
<dbReference type="PaxDb" id="67767-A0A0J7KF85"/>
<evidence type="ECO:0000256" key="1">
    <source>
        <dbReference type="PROSITE-ProRule" id="PRU00047"/>
    </source>
</evidence>
<feature type="region of interest" description="Disordered" evidence="2">
    <location>
        <begin position="101"/>
        <end position="120"/>
    </location>
</feature>
<feature type="region of interest" description="Disordered" evidence="2">
    <location>
        <begin position="375"/>
        <end position="427"/>
    </location>
</feature>
<protein>
    <submittedName>
        <fullName evidence="4">Gag-pol polyprotein</fullName>
    </submittedName>
</protein>
<comment type="caution">
    <text evidence="4">The sequence shown here is derived from an EMBL/GenBank/DDBJ whole genome shotgun (WGS) entry which is preliminary data.</text>
</comment>
<dbReference type="SUPFAM" id="SSF57756">
    <property type="entry name" value="Retrovirus zinc finger-like domains"/>
    <property type="match status" value="1"/>
</dbReference>
<keyword evidence="5" id="KW-1185">Reference proteome</keyword>
<name>A0A0J7KF85_LASNI</name>
<evidence type="ECO:0000313" key="5">
    <source>
        <dbReference type="Proteomes" id="UP000036403"/>
    </source>
</evidence>
<dbReference type="SMART" id="SM00343">
    <property type="entry name" value="ZnF_C2HC"/>
    <property type="match status" value="2"/>
</dbReference>
<sequence>MDKEKEITLPSQGGRIPQGSAAVAGIVPAAMPSSSNDGLSGANLAGVPATQATAIIFDTRTMTQAPVVTESAVAIPPSFSLPFGSIPEVTNTMVDPILAQDSESGPASLASLLPPDRAPTEPMDDIEFAPGFIPMPMDAEMDTASVASSSTQILGKRKKDNAEDIKDEDDDDPGPQIRKSSRLNRITRIVSDDEGPFKRKGKKTHKAGLSGKASDTLEIPSQSCSEAEAGPSVRRSNRKIKKRRSSKEPTIVDRLHPLPSNMEELQTSPAAQIGASALEWLNDVEIIRAGSSSFQGALSGQMKSRFGILKKVLCILAEKVEEVGDPGYLRRRNAELMAELEVSRRETALLRKDLSNLQRVVQDLRITIGLRDPNRDVRRTETATSPGAPLPKRNTRSKERSGPPPGPSESTTEDTVMRPPLKGISTPIPAVERNSAKRNKDIEIRDIQTNHRFNTWTINLLVHLLPPKLKSLWEVAESRKKKKKKAKTNNATNALQSEKAVANGPKSGVGKSDIVKLPKRRRPPRTAAVAIKGITEGFSYSAALRKLRDEISLPTLKIETSKVRHSANGGVIIEISGKDKVEKAETLKQKISEVLKDTAVVTRSVIKGEVRIIGLDDTVCREEVADTIAAAGGCASADVKVGTIRMMSNRLYMVWAQCPLEAAIKASKDGKIKISWTIAKIELLKNRQPQCYKCWGLGHLRDKCTSAIDRSRTCFRCGTEGHPAATCTNPVCCILCKEQNKSPHHRVGSAMCKADMIEPSRRLVDMEVNDG</sequence>
<proteinExistence type="predicted"/>
<organism evidence="4 5">
    <name type="scientific">Lasius niger</name>
    <name type="common">Black garden ant</name>
    <dbReference type="NCBI Taxonomy" id="67767"/>
    <lineage>
        <taxon>Eukaryota</taxon>
        <taxon>Metazoa</taxon>
        <taxon>Ecdysozoa</taxon>
        <taxon>Arthropoda</taxon>
        <taxon>Hexapoda</taxon>
        <taxon>Insecta</taxon>
        <taxon>Pterygota</taxon>
        <taxon>Neoptera</taxon>
        <taxon>Endopterygota</taxon>
        <taxon>Hymenoptera</taxon>
        <taxon>Apocrita</taxon>
        <taxon>Aculeata</taxon>
        <taxon>Formicoidea</taxon>
        <taxon>Formicidae</taxon>
        <taxon>Formicinae</taxon>
        <taxon>Lasius</taxon>
        <taxon>Lasius</taxon>
    </lineage>
</organism>
<evidence type="ECO:0000259" key="3">
    <source>
        <dbReference type="PROSITE" id="PS50158"/>
    </source>
</evidence>
<feature type="domain" description="CCHC-type" evidence="3">
    <location>
        <begin position="714"/>
        <end position="729"/>
    </location>
</feature>